<organism evidence="2 3">
    <name type="scientific">Plakobranchus ocellatus</name>
    <dbReference type="NCBI Taxonomy" id="259542"/>
    <lineage>
        <taxon>Eukaryota</taxon>
        <taxon>Metazoa</taxon>
        <taxon>Spiralia</taxon>
        <taxon>Lophotrochozoa</taxon>
        <taxon>Mollusca</taxon>
        <taxon>Gastropoda</taxon>
        <taxon>Heterobranchia</taxon>
        <taxon>Euthyneura</taxon>
        <taxon>Panpulmonata</taxon>
        <taxon>Sacoglossa</taxon>
        <taxon>Placobranchoidea</taxon>
        <taxon>Plakobranchidae</taxon>
        <taxon>Plakobranchus</taxon>
    </lineage>
</organism>
<dbReference type="Proteomes" id="UP000735302">
    <property type="component" value="Unassembled WGS sequence"/>
</dbReference>
<dbReference type="GO" id="GO:0005829">
    <property type="term" value="C:cytosol"/>
    <property type="evidence" value="ECO:0007669"/>
    <property type="project" value="TreeGrafter"/>
</dbReference>
<accession>A0AAV4B7E5</accession>
<feature type="signal peptide" evidence="1">
    <location>
        <begin position="1"/>
        <end position="17"/>
    </location>
</feature>
<dbReference type="GO" id="GO:0032259">
    <property type="term" value="P:methylation"/>
    <property type="evidence" value="ECO:0007669"/>
    <property type="project" value="UniProtKB-KW"/>
</dbReference>
<dbReference type="InterPro" id="IPR019410">
    <property type="entry name" value="Methyltransf_16"/>
</dbReference>
<dbReference type="PANTHER" id="PTHR14614:SF109">
    <property type="entry name" value="RIBOSOMAL LYSINE N-METHYLTRANSFERASE 5"/>
    <property type="match status" value="1"/>
</dbReference>
<keyword evidence="1" id="KW-0732">Signal</keyword>
<reference evidence="2 3" key="1">
    <citation type="journal article" date="2021" name="Elife">
        <title>Chloroplast acquisition without the gene transfer in kleptoplastic sea slugs, Plakobranchus ocellatus.</title>
        <authorList>
            <person name="Maeda T."/>
            <person name="Takahashi S."/>
            <person name="Yoshida T."/>
            <person name="Shimamura S."/>
            <person name="Takaki Y."/>
            <person name="Nagai Y."/>
            <person name="Toyoda A."/>
            <person name="Suzuki Y."/>
            <person name="Arimoto A."/>
            <person name="Ishii H."/>
            <person name="Satoh N."/>
            <person name="Nishiyama T."/>
            <person name="Hasebe M."/>
            <person name="Maruyama T."/>
            <person name="Minagawa J."/>
            <person name="Obokata J."/>
            <person name="Shigenobu S."/>
        </authorList>
    </citation>
    <scope>NUCLEOTIDE SEQUENCE [LARGE SCALE GENOMIC DNA]</scope>
</reference>
<proteinExistence type="predicted"/>
<comment type="caution">
    <text evidence="2">The sequence shown here is derived from an EMBL/GenBank/DDBJ whole genome shotgun (WGS) entry which is preliminary data.</text>
</comment>
<dbReference type="SUPFAM" id="SSF53335">
    <property type="entry name" value="S-adenosyl-L-methionine-dependent methyltransferases"/>
    <property type="match status" value="1"/>
</dbReference>
<name>A0AAV4B7E5_9GAST</name>
<keyword evidence="2" id="KW-0489">Methyltransferase</keyword>
<dbReference type="Pfam" id="PF10294">
    <property type="entry name" value="Methyltransf_16"/>
    <property type="match status" value="1"/>
</dbReference>
<evidence type="ECO:0000313" key="2">
    <source>
        <dbReference type="EMBL" id="GFO16371.1"/>
    </source>
</evidence>
<keyword evidence="2" id="KW-0808">Transferase</keyword>
<sequence>MLEIYLVRALFGTLVLTYDVFNKGYASKVEDTCLNNLGSDINRDTSGCSQLDKTRLSACDGPASMTSSLALVPYDESKVLPHEKSVREFALGGHVFTIKQDWHTLGVAAVVWDSAVVLAEYLIQNRNLIQGKNVLELGAGTGLTGMVAASLGACVTVTERAEAMEHLRSTIEHNTAGKSWEISAKELDWRTYPSEDGNFPEQDVIIGADIIYIEETFEDLLRTISSLAKTERIHILLSCKIRYDRDLRFLSLLRENFGVTEVLFDEKRDIKVFSVLRSS</sequence>
<gene>
    <name evidence="2" type="ORF">PoB_004287600</name>
</gene>
<evidence type="ECO:0000256" key="1">
    <source>
        <dbReference type="SAM" id="SignalP"/>
    </source>
</evidence>
<dbReference type="Gene3D" id="3.40.50.150">
    <property type="entry name" value="Vaccinia Virus protein VP39"/>
    <property type="match status" value="1"/>
</dbReference>
<keyword evidence="3" id="KW-1185">Reference proteome</keyword>
<feature type="chain" id="PRO_5043663161" evidence="1">
    <location>
        <begin position="18"/>
        <end position="279"/>
    </location>
</feature>
<dbReference type="AlphaFoldDB" id="A0AAV4B7E5"/>
<dbReference type="PANTHER" id="PTHR14614">
    <property type="entry name" value="HEPATOCELLULAR CARCINOMA-ASSOCIATED ANTIGEN"/>
    <property type="match status" value="1"/>
</dbReference>
<dbReference type="GO" id="GO:0008168">
    <property type="term" value="F:methyltransferase activity"/>
    <property type="evidence" value="ECO:0007669"/>
    <property type="project" value="UniProtKB-KW"/>
</dbReference>
<protein>
    <submittedName>
        <fullName evidence="2">Protein n-lysine methyltransferase mettl21a</fullName>
    </submittedName>
</protein>
<dbReference type="EMBL" id="BLXT01004660">
    <property type="protein sequence ID" value="GFO16371.1"/>
    <property type="molecule type" value="Genomic_DNA"/>
</dbReference>
<dbReference type="CDD" id="cd02440">
    <property type="entry name" value="AdoMet_MTases"/>
    <property type="match status" value="1"/>
</dbReference>
<dbReference type="GO" id="GO:0032991">
    <property type="term" value="C:protein-containing complex"/>
    <property type="evidence" value="ECO:0007669"/>
    <property type="project" value="TreeGrafter"/>
</dbReference>
<dbReference type="InterPro" id="IPR029063">
    <property type="entry name" value="SAM-dependent_MTases_sf"/>
</dbReference>
<evidence type="ECO:0000313" key="3">
    <source>
        <dbReference type="Proteomes" id="UP000735302"/>
    </source>
</evidence>